<name>A0A235BST2_UNCW3</name>
<evidence type="ECO:0000256" key="6">
    <source>
        <dbReference type="ARBA" id="ARBA00023239"/>
    </source>
</evidence>
<dbReference type="GO" id="GO:0006284">
    <property type="term" value="P:base-excision repair"/>
    <property type="evidence" value="ECO:0007669"/>
    <property type="project" value="InterPro"/>
</dbReference>
<evidence type="ECO:0000313" key="11">
    <source>
        <dbReference type="EMBL" id="OYD15560.1"/>
    </source>
</evidence>
<dbReference type="GO" id="GO:0006289">
    <property type="term" value="P:nucleotide-excision repair"/>
    <property type="evidence" value="ECO:0007669"/>
    <property type="project" value="InterPro"/>
</dbReference>
<dbReference type="InterPro" id="IPR003265">
    <property type="entry name" value="HhH-GPD_domain"/>
</dbReference>
<sequence length="297" mass="33991">MQQRCHKIGIAIGNLSLYYTLECGQTFRWKRTPGGSYFGIVGGDAFLIKQHGNILEIASTERNVGEWARKYFVLDVDLESILHEIDRDEHIHEAIVSCGGLRILRQEPWETLASYILSANNNIPNIKRMVENLSRRLGRIRGLEGYSGFTFPSPSAITKNKDTVSKCGLGFRCDYLVEAAETIKEGREDLERIGVLPYKECREELMKFRGVGAKIADCVALFSFGMYEAFPVDVWIRRTLRNLYFPDGGVGDKQIWHFARQYFGRYCGYAQEYLYCHYRLKRARGLTSRTAGRAPTI</sequence>
<reference evidence="11 12" key="1">
    <citation type="submission" date="2017-07" db="EMBL/GenBank/DDBJ databases">
        <title>Recovery of genomes from metagenomes via a dereplication, aggregation, and scoring strategy.</title>
        <authorList>
            <person name="Sieber C.M."/>
            <person name="Probst A.J."/>
            <person name="Sharrar A."/>
            <person name="Thomas B.C."/>
            <person name="Hess M."/>
            <person name="Tringe S.G."/>
            <person name="Banfield J.F."/>
        </authorList>
    </citation>
    <scope>NUCLEOTIDE SEQUENCE [LARGE SCALE GENOMIC DNA]</scope>
    <source>
        <strain evidence="11">JGI_Cruoil_03_44_89</strain>
    </source>
</reference>
<dbReference type="SMART" id="SM00478">
    <property type="entry name" value="ENDO3c"/>
    <property type="match status" value="1"/>
</dbReference>
<keyword evidence="5" id="KW-0234">DNA repair</keyword>
<dbReference type="InterPro" id="IPR011257">
    <property type="entry name" value="DNA_glycosylase"/>
</dbReference>
<keyword evidence="7" id="KW-0511">Multifunctional enzyme</keyword>
<keyword evidence="3" id="KW-0227">DNA damage</keyword>
<protein>
    <recommendedName>
        <fullName evidence="2">DNA-(apurinic or apyrimidinic site) lyase</fullName>
        <ecNumber evidence="2">4.2.99.18</ecNumber>
    </recommendedName>
</protein>
<dbReference type="Gene3D" id="1.10.1670.10">
    <property type="entry name" value="Helix-hairpin-Helix base-excision DNA repair enzymes (C-terminal)"/>
    <property type="match status" value="1"/>
</dbReference>
<keyword evidence="4" id="KW-0378">Hydrolase</keyword>
<gene>
    <name evidence="11" type="ORF">CH333_05390</name>
</gene>
<dbReference type="InterPro" id="IPR052054">
    <property type="entry name" value="Oxidative_DNA_repair_enzyme"/>
</dbReference>
<dbReference type="GO" id="GO:0003684">
    <property type="term" value="F:damaged DNA binding"/>
    <property type="evidence" value="ECO:0007669"/>
    <property type="project" value="InterPro"/>
</dbReference>
<evidence type="ECO:0000256" key="2">
    <source>
        <dbReference type="ARBA" id="ARBA00012720"/>
    </source>
</evidence>
<dbReference type="PANTHER" id="PTHR10242:SF2">
    <property type="entry name" value="N-GLYCOSYLASE_DNA LYASE"/>
    <property type="match status" value="1"/>
</dbReference>
<organism evidence="11 12">
    <name type="scientific">candidate division WOR-3 bacterium JGI_Cruoil_03_44_89</name>
    <dbReference type="NCBI Taxonomy" id="1973748"/>
    <lineage>
        <taxon>Bacteria</taxon>
        <taxon>Bacteria division WOR-3</taxon>
    </lineage>
</organism>
<dbReference type="SUPFAM" id="SSF55945">
    <property type="entry name" value="TATA-box binding protein-like"/>
    <property type="match status" value="1"/>
</dbReference>
<comment type="similarity">
    <text evidence="1">Belongs to the type-1 OGG1 family.</text>
</comment>
<feature type="domain" description="HhH-GPD" evidence="10">
    <location>
        <begin position="117"/>
        <end position="283"/>
    </location>
</feature>
<evidence type="ECO:0000256" key="5">
    <source>
        <dbReference type="ARBA" id="ARBA00023204"/>
    </source>
</evidence>
<accession>A0A235BST2</accession>
<dbReference type="Gene3D" id="3.30.310.260">
    <property type="match status" value="1"/>
</dbReference>
<dbReference type="InterPro" id="IPR012904">
    <property type="entry name" value="OGG_N"/>
</dbReference>
<dbReference type="SUPFAM" id="SSF48150">
    <property type="entry name" value="DNA-glycosylase"/>
    <property type="match status" value="1"/>
</dbReference>
<dbReference type="Gene3D" id="1.10.340.30">
    <property type="entry name" value="Hypothetical protein, domain 2"/>
    <property type="match status" value="1"/>
</dbReference>
<dbReference type="InterPro" id="IPR023170">
    <property type="entry name" value="HhH_base_excis_C"/>
</dbReference>
<dbReference type="GO" id="GO:0140078">
    <property type="term" value="F:class I DNA-(apurinic or apyrimidinic site) endonuclease activity"/>
    <property type="evidence" value="ECO:0007669"/>
    <property type="project" value="UniProtKB-EC"/>
</dbReference>
<comment type="catalytic activity">
    <reaction evidence="9">
        <text>2'-deoxyribonucleotide-(2'-deoxyribose 5'-phosphate)-2'-deoxyribonucleotide-DNA = a 3'-end 2'-deoxyribonucleotide-(2,3-dehydro-2,3-deoxyribose 5'-phosphate)-DNA + a 5'-end 5'-phospho-2'-deoxyribonucleoside-DNA + H(+)</text>
        <dbReference type="Rhea" id="RHEA:66592"/>
        <dbReference type="Rhea" id="RHEA-COMP:13180"/>
        <dbReference type="Rhea" id="RHEA-COMP:16897"/>
        <dbReference type="Rhea" id="RHEA-COMP:17067"/>
        <dbReference type="ChEBI" id="CHEBI:15378"/>
        <dbReference type="ChEBI" id="CHEBI:136412"/>
        <dbReference type="ChEBI" id="CHEBI:157695"/>
        <dbReference type="ChEBI" id="CHEBI:167181"/>
        <dbReference type="EC" id="4.2.99.18"/>
    </reaction>
</comment>
<keyword evidence="8" id="KW-0326">Glycosidase</keyword>
<evidence type="ECO:0000256" key="8">
    <source>
        <dbReference type="ARBA" id="ARBA00023295"/>
    </source>
</evidence>
<proteinExistence type="inferred from homology"/>
<evidence type="ECO:0000256" key="1">
    <source>
        <dbReference type="ARBA" id="ARBA00010679"/>
    </source>
</evidence>
<comment type="caution">
    <text evidence="11">The sequence shown here is derived from an EMBL/GenBank/DDBJ whole genome shotgun (WGS) entry which is preliminary data.</text>
</comment>
<evidence type="ECO:0000256" key="3">
    <source>
        <dbReference type="ARBA" id="ARBA00022763"/>
    </source>
</evidence>
<dbReference type="CDD" id="cd00056">
    <property type="entry name" value="ENDO3c"/>
    <property type="match status" value="1"/>
</dbReference>
<dbReference type="EC" id="4.2.99.18" evidence="2"/>
<evidence type="ECO:0000256" key="4">
    <source>
        <dbReference type="ARBA" id="ARBA00022801"/>
    </source>
</evidence>
<dbReference type="Pfam" id="PF00730">
    <property type="entry name" value="HhH-GPD"/>
    <property type="match status" value="1"/>
</dbReference>
<evidence type="ECO:0000259" key="10">
    <source>
        <dbReference type="SMART" id="SM00478"/>
    </source>
</evidence>
<keyword evidence="6" id="KW-0456">Lyase</keyword>
<evidence type="ECO:0000256" key="9">
    <source>
        <dbReference type="ARBA" id="ARBA00044632"/>
    </source>
</evidence>
<evidence type="ECO:0000313" key="12">
    <source>
        <dbReference type="Proteomes" id="UP000215215"/>
    </source>
</evidence>
<dbReference type="AlphaFoldDB" id="A0A235BST2"/>
<evidence type="ECO:0000256" key="7">
    <source>
        <dbReference type="ARBA" id="ARBA00023268"/>
    </source>
</evidence>
<dbReference type="GO" id="GO:0008534">
    <property type="term" value="F:oxidized purine nucleobase lesion DNA N-glycosylase activity"/>
    <property type="evidence" value="ECO:0007669"/>
    <property type="project" value="InterPro"/>
</dbReference>
<dbReference type="PANTHER" id="PTHR10242">
    <property type="entry name" value="8-OXOGUANINE DNA GLYCOSYLASE"/>
    <property type="match status" value="1"/>
</dbReference>
<dbReference type="Proteomes" id="UP000215215">
    <property type="component" value="Unassembled WGS sequence"/>
</dbReference>
<dbReference type="EMBL" id="NOZQ01000110">
    <property type="protein sequence ID" value="OYD15560.1"/>
    <property type="molecule type" value="Genomic_DNA"/>
</dbReference>
<dbReference type="Pfam" id="PF07934">
    <property type="entry name" value="OGG_N"/>
    <property type="match status" value="1"/>
</dbReference>